<organism evidence="2 3">
    <name type="scientific">Ochrobactrum quorumnocens</name>
    <dbReference type="NCBI Taxonomy" id="271865"/>
    <lineage>
        <taxon>Bacteria</taxon>
        <taxon>Pseudomonadati</taxon>
        <taxon>Pseudomonadota</taxon>
        <taxon>Alphaproteobacteria</taxon>
        <taxon>Hyphomicrobiales</taxon>
        <taxon>Brucellaceae</taxon>
        <taxon>Brucella/Ochrobactrum group</taxon>
        <taxon>Ochrobactrum</taxon>
    </lineage>
</organism>
<gene>
    <name evidence="2" type="ORF">CES85_0574</name>
</gene>
<feature type="region of interest" description="Disordered" evidence="1">
    <location>
        <begin position="1"/>
        <end position="28"/>
    </location>
</feature>
<sequence length="62" mass="6770">MSASGAKIMEPPVNTVPKPNRSTGSQPLQETYPCLSGFLIKFAHHDYRIDPKSSAIFGKHNA</sequence>
<evidence type="ECO:0000313" key="3">
    <source>
        <dbReference type="Proteomes" id="UP000215256"/>
    </source>
</evidence>
<reference evidence="2 3" key="1">
    <citation type="submission" date="2017-07" db="EMBL/GenBank/DDBJ databases">
        <title>Phylogenetic study on the rhizospheric bacterium Ochrobactrum sp. A44.</title>
        <authorList>
            <person name="Krzyzanowska D.M."/>
            <person name="Ossowicki A."/>
            <person name="Rajewska M."/>
            <person name="Maciag T."/>
            <person name="Kaczynski Z."/>
            <person name="Czerwicka M."/>
            <person name="Jafra S."/>
        </authorList>
    </citation>
    <scope>NUCLEOTIDE SEQUENCE [LARGE SCALE GENOMIC DNA]</scope>
    <source>
        <strain evidence="2 3">A44</strain>
    </source>
</reference>
<dbReference type="EMBL" id="CP022604">
    <property type="protein sequence ID" value="ASV86197.1"/>
    <property type="molecule type" value="Genomic_DNA"/>
</dbReference>
<dbReference type="AlphaFoldDB" id="A0A248UH96"/>
<name>A0A248UH96_9HYPH</name>
<accession>A0A248UH96</accession>
<dbReference type="Proteomes" id="UP000215256">
    <property type="component" value="Chromosome 1"/>
</dbReference>
<protein>
    <submittedName>
        <fullName evidence="2">Uncharacterized protein</fullName>
    </submittedName>
</protein>
<evidence type="ECO:0000313" key="2">
    <source>
        <dbReference type="EMBL" id="ASV86197.1"/>
    </source>
</evidence>
<dbReference type="KEGG" id="och:CES85_0574"/>
<evidence type="ECO:0000256" key="1">
    <source>
        <dbReference type="SAM" id="MobiDB-lite"/>
    </source>
</evidence>
<proteinExistence type="predicted"/>